<sequence>MTEKNSRTLDVLIPVYRPDEKLGHLLYMLNRQKIKPEKIVLMVTEAVGQAENGGLERWISESTIPVECHVLSPEEFDHGGTRNRGISYCDSEIVLCMTQDAVPENEELTEALMNPFYGVFCGAENGCISVSETDKGIRKTEILISYARQLPAPECKTVERYTRSFNYPEKSRLKTAEDIPELGIKAFFASNVCAAYRRELFWKQGGFPDRTIFNEDMIFAGRAVKAGYGIAYAAEARVIHSHNLSGREQFHRNFDLAVSQTEHPEVFAGIRSEGEGLRLVKSTVKYLLKCGKFYLIPGMVWTTGCKYLGYLLGKRYKRLPKRFVRACSLNKRYWGDK</sequence>
<dbReference type="PANTHER" id="PTHR43685:SF13">
    <property type="entry name" value="O ANTIGEN BIOSYNTHESIS RHAMNOSYLTRANSFERASE RFBN"/>
    <property type="match status" value="1"/>
</dbReference>
<evidence type="ECO:0000313" key="3">
    <source>
        <dbReference type="Proteomes" id="UP001300383"/>
    </source>
</evidence>
<comment type="caution">
    <text evidence="2">The sequence shown here is derived from an EMBL/GenBank/DDBJ whole genome shotgun (WGS) entry which is preliminary data.</text>
</comment>
<dbReference type="CDD" id="cd00761">
    <property type="entry name" value="Glyco_tranf_GTA_type"/>
    <property type="match status" value="1"/>
</dbReference>
<keyword evidence="2" id="KW-0808">Transferase</keyword>
<dbReference type="RefSeq" id="WP_283231348.1">
    <property type="nucleotide sequence ID" value="NZ_JASGBQ010000021.1"/>
</dbReference>
<dbReference type="InterPro" id="IPR001173">
    <property type="entry name" value="Glyco_trans_2-like"/>
</dbReference>
<dbReference type="EMBL" id="JASGBQ010000021">
    <property type="protein sequence ID" value="MDI9242914.1"/>
    <property type="molecule type" value="Genomic_DNA"/>
</dbReference>
<evidence type="ECO:0000313" key="2">
    <source>
        <dbReference type="EMBL" id="MDI9242914.1"/>
    </source>
</evidence>
<dbReference type="Pfam" id="PF00535">
    <property type="entry name" value="Glycos_transf_2"/>
    <property type="match status" value="1"/>
</dbReference>
<accession>A0AAP4BE97</accession>
<dbReference type="InterPro" id="IPR050834">
    <property type="entry name" value="Glycosyltransf_2"/>
</dbReference>
<dbReference type="PANTHER" id="PTHR43685">
    <property type="entry name" value="GLYCOSYLTRANSFERASE"/>
    <property type="match status" value="1"/>
</dbReference>
<proteinExistence type="predicted"/>
<keyword evidence="2" id="KW-0328">Glycosyltransferase</keyword>
<dbReference type="EC" id="2.4.-.-" evidence="2"/>
<name>A0AAP4BE97_9FIRM</name>
<evidence type="ECO:0000259" key="1">
    <source>
        <dbReference type="Pfam" id="PF00535"/>
    </source>
</evidence>
<dbReference type="GO" id="GO:0044010">
    <property type="term" value="P:single-species biofilm formation"/>
    <property type="evidence" value="ECO:0007669"/>
    <property type="project" value="TreeGrafter"/>
</dbReference>
<dbReference type="GO" id="GO:0016757">
    <property type="term" value="F:glycosyltransferase activity"/>
    <property type="evidence" value="ECO:0007669"/>
    <property type="project" value="UniProtKB-KW"/>
</dbReference>
<dbReference type="SUPFAM" id="SSF53448">
    <property type="entry name" value="Nucleotide-diphospho-sugar transferases"/>
    <property type="match status" value="1"/>
</dbReference>
<organism evidence="2 3">
    <name type="scientific">Fusibacillus kribbianus</name>
    <dbReference type="NCBI Taxonomy" id="3044208"/>
    <lineage>
        <taxon>Bacteria</taxon>
        <taxon>Bacillati</taxon>
        <taxon>Bacillota</taxon>
        <taxon>Clostridia</taxon>
        <taxon>Lachnospirales</taxon>
        <taxon>Lachnospiraceae</taxon>
        <taxon>Fusibacillus</taxon>
    </lineage>
</organism>
<dbReference type="Proteomes" id="UP001300383">
    <property type="component" value="Unassembled WGS sequence"/>
</dbReference>
<dbReference type="InterPro" id="IPR029044">
    <property type="entry name" value="Nucleotide-diphossugar_trans"/>
</dbReference>
<reference evidence="2 3" key="1">
    <citation type="submission" date="2023-05" db="EMBL/GenBank/DDBJ databases">
        <title>[ruminococcus] sp. nov., isolated from a pig farm feces dump.</title>
        <authorList>
            <person name="Chang Y.-H."/>
        </authorList>
    </citation>
    <scope>NUCLEOTIDE SEQUENCE [LARGE SCALE GENOMIC DNA]</scope>
    <source>
        <strain evidence="2 3">YH-rum2234</strain>
    </source>
</reference>
<dbReference type="AlphaFoldDB" id="A0AAP4BE97"/>
<gene>
    <name evidence="2" type="ORF">QJ036_10600</name>
</gene>
<feature type="domain" description="Glycosyltransferase 2-like" evidence="1">
    <location>
        <begin position="71"/>
        <end position="203"/>
    </location>
</feature>
<protein>
    <submittedName>
        <fullName evidence="2">Glycosyltransferase</fullName>
        <ecNumber evidence="2">2.4.-.-</ecNumber>
    </submittedName>
</protein>
<keyword evidence="3" id="KW-1185">Reference proteome</keyword>
<dbReference type="Gene3D" id="3.90.550.10">
    <property type="entry name" value="Spore Coat Polysaccharide Biosynthesis Protein SpsA, Chain A"/>
    <property type="match status" value="1"/>
</dbReference>